<dbReference type="PANTHER" id="PTHR43283">
    <property type="entry name" value="BETA-LACTAMASE-RELATED"/>
    <property type="match status" value="1"/>
</dbReference>
<keyword evidence="1" id="KW-0732">Signal</keyword>
<dbReference type="InterPro" id="IPR050789">
    <property type="entry name" value="Diverse_Enzym_Activities"/>
</dbReference>
<dbReference type="Proteomes" id="UP000318010">
    <property type="component" value="Unassembled WGS sequence"/>
</dbReference>
<dbReference type="RefSeq" id="WP_146273018.1">
    <property type="nucleotide sequence ID" value="NZ_VOEI01000007.1"/>
</dbReference>
<name>A0A563TYD2_9SPHI</name>
<comment type="caution">
    <text evidence="3">The sequence shown here is derived from an EMBL/GenBank/DDBJ whole genome shotgun (WGS) entry which is preliminary data.</text>
</comment>
<dbReference type="GO" id="GO:0016787">
    <property type="term" value="F:hydrolase activity"/>
    <property type="evidence" value="ECO:0007669"/>
    <property type="project" value="UniProtKB-KW"/>
</dbReference>
<dbReference type="Pfam" id="PF00144">
    <property type="entry name" value="Beta-lactamase"/>
    <property type="match status" value="1"/>
</dbReference>
<evidence type="ECO:0000313" key="4">
    <source>
        <dbReference type="Proteomes" id="UP000318010"/>
    </source>
</evidence>
<dbReference type="InterPro" id="IPR001466">
    <property type="entry name" value="Beta-lactam-related"/>
</dbReference>
<evidence type="ECO:0000313" key="3">
    <source>
        <dbReference type="EMBL" id="TWR24140.1"/>
    </source>
</evidence>
<dbReference type="EMBL" id="VOEI01000007">
    <property type="protein sequence ID" value="TWR24140.1"/>
    <property type="molecule type" value="Genomic_DNA"/>
</dbReference>
<dbReference type="OrthoDB" id="9773047at2"/>
<evidence type="ECO:0000259" key="2">
    <source>
        <dbReference type="Pfam" id="PF00144"/>
    </source>
</evidence>
<feature type="domain" description="Beta-lactamase-related" evidence="2">
    <location>
        <begin position="59"/>
        <end position="326"/>
    </location>
</feature>
<gene>
    <name evidence="3" type="ORF">FPZ42_16765</name>
</gene>
<protein>
    <submittedName>
        <fullName evidence="3">Serine hydrolase</fullName>
    </submittedName>
</protein>
<keyword evidence="3" id="KW-0378">Hydrolase</keyword>
<sequence length="511" mass="56872">MLSFLRATLCLATLQVATIFSLSAQHLPHSSPEAEGVDPQGILNFVNATKTSKTEFHSFMLLRHGKVIAEAWWNPYRPDLRHTLYSCSKSFTATAVGFAIGENKLKLTDKVISFFPDQLPAKVSDNLAALTVKDVLMMADGQDPEPIWVGIDTNWVRGFLAAPIVHKPGTVFLYNSVGTYMLSAIVQKVTGQTVLQYLKPRLFEPLGITGIDWETDPKGINTGGWGLRVKTEDMAKFAQLFLQKGKWNGKQLLPKGWVEEASSVKIIQHPDMPKAKRDSSDWEQGYCYQMWRCRNNAYRGDGAFGQYMIVMPDQDAVLAITAETTDMQEEINLVWKHLLPAMKPGKLAQNEPVDIELRKAIDALALKPAPKSDNSFFKTINGKSYSLKANRLKFSSINITESNGECLVAIKGDTANYALAFGNGAWHLDQTNKPGSSLTGALREIRTMLSPAKVAGSYTWKDDHTLQLTLRYIESPHTETFICNFNNNQLTIHHANSFEKGKEDLLTGVSL</sequence>
<evidence type="ECO:0000256" key="1">
    <source>
        <dbReference type="SAM" id="SignalP"/>
    </source>
</evidence>
<dbReference type="Gene3D" id="3.40.710.10">
    <property type="entry name" value="DD-peptidase/beta-lactamase superfamily"/>
    <property type="match status" value="1"/>
</dbReference>
<dbReference type="SUPFAM" id="SSF56601">
    <property type="entry name" value="beta-lactamase/transpeptidase-like"/>
    <property type="match status" value="1"/>
</dbReference>
<feature type="chain" id="PRO_5022039457" evidence="1">
    <location>
        <begin position="25"/>
        <end position="511"/>
    </location>
</feature>
<proteinExistence type="predicted"/>
<dbReference type="AlphaFoldDB" id="A0A563TYD2"/>
<organism evidence="3 4">
    <name type="scientific">Mucilaginibacter achroorhodeus</name>
    <dbReference type="NCBI Taxonomy" id="2599294"/>
    <lineage>
        <taxon>Bacteria</taxon>
        <taxon>Pseudomonadati</taxon>
        <taxon>Bacteroidota</taxon>
        <taxon>Sphingobacteriia</taxon>
        <taxon>Sphingobacteriales</taxon>
        <taxon>Sphingobacteriaceae</taxon>
        <taxon>Mucilaginibacter</taxon>
    </lineage>
</organism>
<dbReference type="PANTHER" id="PTHR43283:SF7">
    <property type="entry name" value="BETA-LACTAMASE-RELATED DOMAIN-CONTAINING PROTEIN"/>
    <property type="match status" value="1"/>
</dbReference>
<feature type="signal peptide" evidence="1">
    <location>
        <begin position="1"/>
        <end position="24"/>
    </location>
</feature>
<keyword evidence="4" id="KW-1185">Reference proteome</keyword>
<dbReference type="InterPro" id="IPR012338">
    <property type="entry name" value="Beta-lactam/transpept-like"/>
</dbReference>
<accession>A0A563TYD2</accession>
<reference evidence="3 4" key="1">
    <citation type="submission" date="2019-07" db="EMBL/GenBank/DDBJ databases">
        <authorList>
            <person name="Kim J."/>
        </authorList>
    </citation>
    <scope>NUCLEOTIDE SEQUENCE [LARGE SCALE GENOMIC DNA]</scope>
    <source>
        <strain evidence="3 4">MJ1a</strain>
    </source>
</reference>